<keyword evidence="2" id="KW-1185">Reference proteome</keyword>
<organism evidence="1 2">
    <name type="scientific">Pseudonocardia hydrocarbonoxydans</name>
    <dbReference type="NCBI Taxonomy" id="76726"/>
    <lineage>
        <taxon>Bacteria</taxon>
        <taxon>Bacillati</taxon>
        <taxon>Actinomycetota</taxon>
        <taxon>Actinomycetes</taxon>
        <taxon>Pseudonocardiales</taxon>
        <taxon>Pseudonocardiaceae</taxon>
        <taxon>Pseudonocardia</taxon>
    </lineage>
</organism>
<dbReference type="EMBL" id="BJNG01000059">
    <property type="protein sequence ID" value="GEC22840.1"/>
    <property type="molecule type" value="Genomic_DNA"/>
</dbReference>
<comment type="caution">
    <text evidence="1">The sequence shown here is derived from an EMBL/GenBank/DDBJ whole genome shotgun (WGS) entry which is preliminary data.</text>
</comment>
<dbReference type="InterPro" id="IPR029060">
    <property type="entry name" value="PIN-like_dom_sf"/>
</dbReference>
<protein>
    <recommendedName>
        <fullName evidence="3">PIN domain-containing protein</fullName>
    </recommendedName>
</protein>
<evidence type="ECO:0008006" key="3">
    <source>
        <dbReference type="Google" id="ProtNLM"/>
    </source>
</evidence>
<dbReference type="Proteomes" id="UP000320338">
    <property type="component" value="Unassembled WGS sequence"/>
</dbReference>
<gene>
    <name evidence="1" type="ORF">PHY01_51230</name>
</gene>
<evidence type="ECO:0000313" key="2">
    <source>
        <dbReference type="Proteomes" id="UP000320338"/>
    </source>
</evidence>
<name>A0A4Y3WXJ9_9PSEU</name>
<dbReference type="RefSeq" id="WP_246086147.1">
    <property type="nucleotide sequence ID" value="NZ_BAAARZ010000061.1"/>
</dbReference>
<accession>A0A4Y3WXJ9</accession>
<evidence type="ECO:0000313" key="1">
    <source>
        <dbReference type="EMBL" id="GEC22840.1"/>
    </source>
</evidence>
<reference evidence="1 2" key="1">
    <citation type="submission" date="2019-06" db="EMBL/GenBank/DDBJ databases">
        <title>Whole genome shotgun sequence of Pseudonocardia hydrocarbonoxydans NBRC 14498.</title>
        <authorList>
            <person name="Hosoyama A."/>
            <person name="Uohara A."/>
            <person name="Ohji S."/>
            <person name="Ichikawa N."/>
        </authorList>
    </citation>
    <scope>NUCLEOTIDE SEQUENCE [LARGE SCALE GENOMIC DNA]</scope>
    <source>
        <strain evidence="1 2">NBRC 14498</strain>
    </source>
</reference>
<sequence length="55" mass="6159">MADLVETYGDFPLGTTDSAVITVAERLRITEVATLDHRHFRAVRPRHTNALTLLP</sequence>
<dbReference type="AlphaFoldDB" id="A0A4Y3WXJ9"/>
<dbReference type="SUPFAM" id="SSF88723">
    <property type="entry name" value="PIN domain-like"/>
    <property type="match status" value="1"/>
</dbReference>
<proteinExistence type="predicted"/>